<evidence type="ECO:0000256" key="1">
    <source>
        <dbReference type="SAM" id="MobiDB-lite"/>
    </source>
</evidence>
<evidence type="ECO:0000313" key="3">
    <source>
        <dbReference type="EMBL" id="GGN40277.1"/>
    </source>
</evidence>
<feature type="signal peptide" evidence="2">
    <location>
        <begin position="1"/>
        <end position="18"/>
    </location>
</feature>
<organism evidence="3 4">
    <name type="scientific">Deinococcus daejeonensis</name>
    <dbReference type="NCBI Taxonomy" id="1007098"/>
    <lineage>
        <taxon>Bacteria</taxon>
        <taxon>Thermotogati</taxon>
        <taxon>Deinococcota</taxon>
        <taxon>Deinococci</taxon>
        <taxon>Deinococcales</taxon>
        <taxon>Deinococcaceae</taxon>
        <taxon>Deinococcus</taxon>
    </lineage>
</organism>
<gene>
    <name evidence="3" type="ORF">GCM10010842_24990</name>
</gene>
<evidence type="ECO:0000313" key="4">
    <source>
        <dbReference type="Proteomes" id="UP000645517"/>
    </source>
</evidence>
<proteinExistence type="predicted"/>
<comment type="caution">
    <text evidence="3">The sequence shown here is derived from an EMBL/GenBank/DDBJ whole genome shotgun (WGS) entry which is preliminary data.</text>
</comment>
<name>A0ABQ2J786_9DEIO</name>
<keyword evidence="2" id="KW-0732">Signal</keyword>
<dbReference type="Gene3D" id="2.180.10.10">
    <property type="entry name" value="RHS repeat-associated core"/>
    <property type="match status" value="1"/>
</dbReference>
<evidence type="ECO:0000256" key="2">
    <source>
        <dbReference type="SAM" id="SignalP"/>
    </source>
</evidence>
<reference evidence="4" key="1">
    <citation type="journal article" date="2019" name="Int. J. Syst. Evol. Microbiol.">
        <title>The Global Catalogue of Microorganisms (GCM) 10K type strain sequencing project: providing services to taxonomists for standard genome sequencing and annotation.</title>
        <authorList>
            <consortium name="The Broad Institute Genomics Platform"/>
            <consortium name="The Broad Institute Genome Sequencing Center for Infectious Disease"/>
            <person name="Wu L."/>
            <person name="Ma J."/>
        </authorList>
    </citation>
    <scope>NUCLEOTIDE SEQUENCE [LARGE SCALE GENOMIC DNA]</scope>
    <source>
        <strain evidence="4">JCM 16918</strain>
    </source>
</reference>
<protein>
    <recommendedName>
        <fullName evidence="5">YD repeat-containing protein</fullName>
    </recommendedName>
</protein>
<feature type="chain" id="PRO_5046418081" description="YD repeat-containing protein" evidence="2">
    <location>
        <begin position="19"/>
        <end position="290"/>
    </location>
</feature>
<dbReference type="RefSeq" id="WP_189057303.1">
    <property type="nucleotide sequence ID" value="NZ_BMOR01000010.1"/>
</dbReference>
<feature type="region of interest" description="Disordered" evidence="1">
    <location>
        <begin position="36"/>
        <end position="61"/>
    </location>
</feature>
<accession>A0ABQ2J786</accession>
<sequence length="290" mass="32185">MRRLLPLILLTTLTTAHAAYCYDVPGEDRTLLPRFQGAPRQVTEERRVSDPAAPDEPARTTTRTFTFQGSRMTQVQTRAPGDQTWTLLTLTGQAGYQRAWVGLEGVFSGKSVTLAQLQKQPREPITLTFDTQGRLTAYSGVWEDQTLQATKEQVSCTYSAAKRQVVERVTRAGLISQVTAAQLDTEGRLVRREIVATLPGSGLRNTRQSTYIYAPGGSGIRVEETANGQTLPAVLMTTDAAGRVTHIQMAELGDVQEQWQIEYDAQGNWVRQIGTMQGQTFMTVTRRITY</sequence>
<keyword evidence="4" id="KW-1185">Reference proteome</keyword>
<dbReference type="EMBL" id="BMOR01000010">
    <property type="protein sequence ID" value="GGN40277.1"/>
    <property type="molecule type" value="Genomic_DNA"/>
</dbReference>
<dbReference type="Proteomes" id="UP000645517">
    <property type="component" value="Unassembled WGS sequence"/>
</dbReference>
<evidence type="ECO:0008006" key="5">
    <source>
        <dbReference type="Google" id="ProtNLM"/>
    </source>
</evidence>